<dbReference type="NCBIfam" id="TIGR02937">
    <property type="entry name" value="sigma70-ECF"/>
    <property type="match status" value="1"/>
</dbReference>
<evidence type="ECO:0000256" key="4">
    <source>
        <dbReference type="ARBA" id="ARBA00023163"/>
    </source>
</evidence>
<feature type="region of interest" description="Disordered" evidence="5">
    <location>
        <begin position="234"/>
        <end position="256"/>
    </location>
</feature>
<evidence type="ECO:0000313" key="9">
    <source>
        <dbReference type="Proteomes" id="UP000612585"/>
    </source>
</evidence>
<keyword evidence="2" id="KW-0805">Transcription regulation</keyword>
<gene>
    <name evidence="8" type="ORF">Vau01_023690</name>
</gene>
<dbReference type="GO" id="GO:0016987">
    <property type="term" value="F:sigma factor activity"/>
    <property type="evidence" value="ECO:0007669"/>
    <property type="project" value="UniProtKB-KW"/>
</dbReference>
<dbReference type="InterPro" id="IPR039425">
    <property type="entry name" value="RNA_pol_sigma-70-like"/>
</dbReference>
<dbReference type="InterPro" id="IPR036388">
    <property type="entry name" value="WH-like_DNA-bd_sf"/>
</dbReference>
<reference evidence="8" key="1">
    <citation type="submission" date="2021-01" db="EMBL/GenBank/DDBJ databases">
        <title>Whole genome shotgun sequence of Virgisporangium aurantiacum NBRC 16421.</title>
        <authorList>
            <person name="Komaki H."/>
            <person name="Tamura T."/>
        </authorList>
    </citation>
    <scope>NUCLEOTIDE SEQUENCE</scope>
    <source>
        <strain evidence="8">NBRC 16421</strain>
    </source>
</reference>
<evidence type="ECO:0000259" key="7">
    <source>
        <dbReference type="Pfam" id="PF08281"/>
    </source>
</evidence>
<dbReference type="InterPro" id="IPR013249">
    <property type="entry name" value="RNA_pol_sigma70_r4_t2"/>
</dbReference>
<dbReference type="Proteomes" id="UP000612585">
    <property type="component" value="Unassembled WGS sequence"/>
</dbReference>
<dbReference type="EMBL" id="BOPG01000012">
    <property type="protein sequence ID" value="GIJ54853.1"/>
    <property type="molecule type" value="Genomic_DNA"/>
</dbReference>
<sequence length="256" mass="27465">MSPCGVTIAVVPTRLVVISTVIVTYGPFGSALLREGALPCVTALHTAKVCGPWGWDSVTVSDDELDVALRSAVRGDESGFAVLWRALQPALLRYLRVVCADAAEDVASETWLQAARDLSSFTGDATAFRVWLFRIARHRGIDDRRRAWRRREEVSEVVEPAAGEAVGDVLHDVVERSGTAWALDVISSLPADQAEAVMLRAVVGLDVAGTAAVLGKRPGAVRVAAMRGLRRLAEHPQVRQRRQPAGGLSGTRLEGA</sequence>
<dbReference type="PANTHER" id="PTHR43133">
    <property type="entry name" value="RNA POLYMERASE ECF-TYPE SIGMA FACTO"/>
    <property type="match status" value="1"/>
</dbReference>
<evidence type="ECO:0000256" key="3">
    <source>
        <dbReference type="ARBA" id="ARBA00023082"/>
    </source>
</evidence>
<evidence type="ECO:0000256" key="2">
    <source>
        <dbReference type="ARBA" id="ARBA00023015"/>
    </source>
</evidence>
<dbReference type="Pfam" id="PF04542">
    <property type="entry name" value="Sigma70_r2"/>
    <property type="match status" value="1"/>
</dbReference>
<dbReference type="GO" id="GO:0003677">
    <property type="term" value="F:DNA binding"/>
    <property type="evidence" value="ECO:0007669"/>
    <property type="project" value="InterPro"/>
</dbReference>
<evidence type="ECO:0000259" key="6">
    <source>
        <dbReference type="Pfam" id="PF04542"/>
    </source>
</evidence>
<feature type="domain" description="RNA polymerase sigma-70 region 2" evidence="6">
    <location>
        <begin position="83"/>
        <end position="150"/>
    </location>
</feature>
<dbReference type="Pfam" id="PF08281">
    <property type="entry name" value="Sigma70_r4_2"/>
    <property type="match status" value="1"/>
</dbReference>
<dbReference type="SUPFAM" id="SSF88946">
    <property type="entry name" value="Sigma2 domain of RNA polymerase sigma factors"/>
    <property type="match status" value="1"/>
</dbReference>
<feature type="domain" description="RNA polymerase sigma factor 70 region 4 type 2" evidence="7">
    <location>
        <begin position="183"/>
        <end position="232"/>
    </location>
</feature>
<dbReference type="InterPro" id="IPR007627">
    <property type="entry name" value="RNA_pol_sigma70_r2"/>
</dbReference>
<name>A0A8J4DYV6_9ACTN</name>
<dbReference type="Gene3D" id="1.10.1740.10">
    <property type="match status" value="1"/>
</dbReference>
<keyword evidence="4" id="KW-0804">Transcription</keyword>
<dbReference type="InterPro" id="IPR013324">
    <property type="entry name" value="RNA_pol_sigma_r3/r4-like"/>
</dbReference>
<protein>
    <recommendedName>
        <fullName evidence="10">RNA polymerase sigma-70 factor, ECF subfamily</fullName>
    </recommendedName>
</protein>
<evidence type="ECO:0000313" key="8">
    <source>
        <dbReference type="EMBL" id="GIJ54853.1"/>
    </source>
</evidence>
<dbReference type="GO" id="GO:0006352">
    <property type="term" value="P:DNA-templated transcription initiation"/>
    <property type="evidence" value="ECO:0007669"/>
    <property type="project" value="InterPro"/>
</dbReference>
<proteinExistence type="inferred from homology"/>
<evidence type="ECO:0000256" key="5">
    <source>
        <dbReference type="SAM" id="MobiDB-lite"/>
    </source>
</evidence>
<dbReference type="InterPro" id="IPR014284">
    <property type="entry name" value="RNA_pol_sigma-70_dom"/>
</dbReference>
<comment type="similarity">
    <text evidence="1">Belongs to the sigma-70 factor family. ECF subfamily.</text>
</comment>
<accession>A0A8J4DYV6</accession>
<evidence type="ECO:0008006" key="10">
    <source>
        <dbReference type="Google" id="ProtNLM"/>
    </source>
</evidence>
<dbReference type="AlphaFoldDB" id="A0A8J4DYV6"/>
<dbReference type="InterPro" id="IPR013325">
    <property type="entry name" value="RNA_pol_sigma_r2"/>
</dbReference>
<dbReference type="PANTHER" id="PTHR43133:SF66">
    <property type="entry name" value="ECF RNA POLYMERASE SIGMA FACTOR SIGK"/>
    <property type="match status" value="1"/>
</dbReference>
<dbReference type="SUPFAM" id="SSF88659">
    <property type="entry name" value="Sigma3 and sigma4 domains of RNA polymerase sigma factors"/>
    <property type="match status" value="1"/>
</dbReference>
<comment type="caution">
    <text evidence="8">The sequence shown here is derived from an EMBL/GenBank/DDBJ whole genome shotgun (WGS) entry which is preliminary data.</text>
</comment>
<dbReference type="Gene3D" id="1.10.10.10">
    <property type="entry name" value="Winged helix-like DNA-binding domain superfamily/Winged helix DNA-binding domain"/>
    <property type="match status" value="1"/>
</dbReference>
<organism evidence="8 9">
    <name type="scientific">Virgisporangium aurantiacum</name>
    <dbReference type="NCBI Taxonomy" id="175570"/>
    <lineage>
        <taxon>Bacteria</taxon>
        <taxon>Bacillati</taxon>
        <taxon>Actinomycetota</taxon>
        <taxon>Actinomycetes</taxon>
        <taxon>Micromonosporales</taxon>
        <taxon>Micromonosporaceae</taxon>
        <taxon>Virgisporangium</taxon>
    </lineage>
</organism>
<evidence type="ECO:0000256" key="1">
    <source>
        <dbReference type="ARBA" id="ARBA00010641"/>
    </source>
</evidence>
<keyword evidence="3" id="KW-0731">Sigma factor</keyword>
<keyword evidence="9" id="KW-1185">Reference proteome</keyword>